<evidence type="ECO:0000313" key="3">
    <source>
        <dbReference type="Proteomes" id="UP001285352"/>
    </source>
</evidence>
<keyword evidence="1" id="KW-1133">Transmembrane helix</keyword>
<evidence type="ECO:0000256" key="1">
    <source>
        <dbReference type="SAM" id="Phobius"/>
    </source>
</evidence>
<keyword evidence="1" id="KW-0472">Membrane</keyword>
<sequence length="66" mass="7099">MANNNSETNNGALVAFLVVAIALIPVSSAVSAQWLRITLLVVAILGIFTVSFFLLRNVKRRQANGD</sequence>
<organism evidence="2 3">
    <name type="scientific">Lentzea sokolovensis</name>
    <dbReference type="NCBI Taxonomy" id="3095429"/>
    <lineage>
        <taxon>Bacteria</taxon>
        <taxon>Bacillati</taxon>
        <taxon>Actinomycetota</taxon>
        <taxon>Actinomycetes</taxon>
        <taxon>Pseudonocardiales</taxon>
        <taxon>Pseudonocardiaceae</taxon>
        <taxon>Lentzea</taxon>
    </lineage>
</organism>
<dbReference type="EMBL" id="JAXAVU010000013">
    <property type="protein sequence ID" value="MDX8146967.1"/>
    <property type="molecule type" value="Genomic_DNA"/>
</dbReference>
<protein>
    <submittedName>
        <fullName evidence="2">Uncharacterized protein</fullName>
    </submittedName>
</protein>
<feature type="transmembrane region" description="Helical" evidence="1">
    <location>
        <begin position="37"/>
        <end position="55"/>
    </location>
</feature>
<feature type="transmembrane region" description="Helical" evidence="1">
    <location>
        <begin position="12"/>
        <end position="31"/>
    </location>
</feature>
<gene>
    <name evidence="2" type="ORF">SK854_32965</name>
</gene>
<dbReference type="Proteomes" id="UP001285352">
    <property type="component" value="Unassembled WGS sequence"/>
</dbReference>
<name>A0ABU4V5A6_9PSEU</name>
<evidence type="ECO:0000313" key="2">
    <source>
        <dbReference type="EMBL" id="MDX8146967.1"/>
    </source>
</evidence>
<comment type="caution">
    <text evidence="2">The sequence shown here is derived from an EMBL/GenBank/DDBJ whole genome shotgun (WGS) entry which is preliminary data.</text>
</comment>
<proteinExistence type="predicted"/>
<reference evidence="2 3" key="1">
    <citation type="submission" date="2023-11" db="EMBL/GenBank/DDBJ databases">
        <title>Lentzea sokolovensis, sp. nov., Lentzea kristufkii, sp. nov., and Lentzea miocenensis, sp. nov., rare actinobacteria from Sokolov Coal Basin, Miocene lacustrine sediment, Czech Republic.</title>
        <authorList>
            <person name="Lara A."/>
            <person name="Kotroba L."/>
            <person name="Nouioui I."/>
            <person name="Neumann-Schaal M."/>
            <person name="Mast Y."/>
            <person name="Chronakova A."/>
        </authorList>
    </citation>
    <scope>NUCLEOTIDE SEQUENCE [LARGE SCALE GENOMIC DNA]</scope>
    <source>
        <strain evidence="2 3">BCCO 10_0061</strain>
    </source>
</reference>
<accession>A0ABU4V5A6</accession>
<dbReference type="RefSeq" id="WP_319979039.1">
    <property type="nucleotide sequence ID" value="NZ_JAXAVU010000013.1"/>
</dbReference>
<keyword evidence="3" id="KW-1185">Reference proteome</keyword>
<keyword evidence="1" id="KW-0812">Transmembrane</keyword>